<evidence type="ECO:0000313" key="9">
    <source>
        <dbReference type="EMBL" id="KAI7844726.1"/>
    </source>
</evidence>
<comment type="subcellular location">
    <subcellularLocation>
        <location evidence="1">Cell membrane</location>
        <topology evidence="1">Multi-pass membrane protein</topology>
    </subcellularLocation>
</comment>
<feature type="transmembrane region" description="Helical" evidence="8">
    <location>
        <begin position="117"/>
        <end position="140"/>
    </location>
</feature>
<dbReference type="InterPro" id="IPR050171">
    <property type="entry name" value="MFS_Transporters"/>
</dbReference>
<dbReference type="Proteomes" id="UP001205105">
    <property type="component" value="Unassembled WGS sequence"/>
</dbReference>
<evidence type="ECO:0000256" key="8">
    <source>
        <dbReference type="SAM" id="Phobius"/>
    </source>
</evidence>
<feature type="transmembrane region" description="Helical" evidence="8">
    <location>
        <begin position="434"/>
        <end position="455"/>
    </location>
</feature>
<proteinExistence type="predicted"/>
<feature type="transmembrane region" description="Helical" evidence="8">
    <location>
        <begin position="152"/>
        <end position="172"/>
    </location>
</feature>
<feature type="compositionally biased region" description="Gly residues" evidence="7">
    <location>
        <begin position="266"/>
        <end position="276"/>
    </location>
</feature>
<evidence type="ECO:0000256" key="3">
    <source>
        <dbReference type="ARBA" id="ARBA00022475"/>
    </source>
</evidence>
<sequence length="739" mass="78082">MLGLRGAVRAAWTQTRNGFASLHGSPRDLWIMFVLKVLESYNYFSLSRSFTLYLTEEFGVGDYDAGFWYGLWGTLLTAYGFALGGLIDYLGVRGSLVICFLLNVGSRIVMATTTNRLLLLVMLLGPNTVAGSLGVPVMTIGVKRYTHTGNRGVAFACFYSIMNVAALTQGVIMDALRLGLPRGVLHPCCITSLAGLLLSFTLNEFSAPAPKRTQSEALDPSVHSQRSDTSAEVELPPSPEMPLLGAGSGSSSAKIEQGPRHRPHSGAGGAAAGGVGDAAAGAAGEARSGSQQGRPAVGRRQSMAELWEGVLFVLASRGFWKFLAMCLFTVNLKSVFRHLDATVCCAVLCCAVTRCDALRYAVVCCDALLCCDALVELLYCVRHLDATVRCAALCTDCMLCCDALVKLLRTVRHQDATLPKFQLRAFGCDTPIGLIYSINPAMIVLLVPIVGAMTTDFSHFDMIHLGGYVSALSPFWMVAFDTRWASAMFVAMLSLGEAIWSPRWYDYSMGVAPDGREGIFTALASAPLFAAMLPTGMISGALLQRYCPDNGQCSERTDPDSSSSGSARRRLLALLLGRGSGSANASNGSSSSGWLRSLAEAAAGGEGEGGGGVEPYVCNGRALWSIVGAITLSSPLLVLLTQRWIRPDPRDFTKLQVSRTGTLEGGATMDVNEADPLGVLENVYESQLLHQAESGGHLAGADASGGPPAGSRPASAQAEGAVVVGGAGRRRHGGSEPSE</sequence>
<feature type="compositionally biased region" description="Low complexity" evidence="7">
    <location>
        <begin position="699"/>
        <end position="724"/>
    </location>
</feature>
<keyword evidence="4 8" id="KW-0812">Transmembrane</keyword>
<name>A0AAD5DYS7_9CHLO</name>
<reference evidence="9" key="1">
    <citation type="submission" date="2020-11" db="EMBL/GenBank/DDBJ databases">
        <title>Chlorella ohadii genome sequencing and assembly.</title>
        <authorList>
            <person name="Murik O."/>
            <person name="Treves H."/>
            <person name="Kedem I."/>
            <person name="Shotland Y."/>
            <person name="Kaplan A."/>
        </authorList>
    </citation>
    <scope>NUCLEOTIDE SEQUENCE</scope>
    <source>
        <strain evidence="9">1</strain>
    </source>
</reference>
<evidence type="ECO:0000256" key="7">
    <source>
        <dbReference type="SAM" id="MobiDB-lite"/>
    </source>
</evidence>
<feature type="transmembrane region" description="Helical" evidence="8">
    <location>
        <begin position="520"/>
        <end position="542"/>
    </location>
</feature>
<evidence type="ECO:0000256" key="5">
    <source>
        <dbReference type="ARBA" id="ARBA00022989"/>
    </source>
</evidence>
<comment type="caution">
    <text evidence="9">The sequence shown here is derived from an EMBL/GenBank/DDBJ whole genome shotgun (WGS) entry which is preliminary data.</text>
</comment>
<feature type="transmembrane region" description="Helical" evidence="8">
    <location>
        <begin position="475"/>
        <end position="500"/>
    </location>
</feature>
<dbReference type="Gene3D" id="1.20.1250.20">
    <property type="entry name" value="MFS general substrate transporter like domains"/>
    <property type="match status" value="1"/>
</dbReference>
<dbReference type="GO" id="GO:0005886">
    <property type="term" value="C:plasma membrane"/>
    <property type="evidence" value="ECO:0007669"/>
    <property type="project" value="UniProtKB-SubCell"/>
</dbReference>
<organism evidence="9 10">
    <name type="scientific">Chlorella ohadii</name>
    <dbReference type="NCBI Taxonomy" id="2649997"/>
    <lineage>
        <taxon>Eukaryota</taxon>
        <taxon>Viridiplantae</taxon>
        <taxon>Chlorophyta</taxon>
        <taxon>core chlorophytes</taxon>
        <taxon>Trebouxiophyceae</taxon>
        <taxon>Chlorellales</taxon>
        <taxon>Chlorellaceae</taxon>
        <taxon>Chlorella clade</taxon>
        <taxon>Chlorella</taxon>
    </lineage>
</organism>
<protein>
    <submittedName>
        <fullName evidence="9">Uncharacterized protein</fullName>
    </submittedName>
</protein>
<dbReference type="SUPFAM" id="SSF103473">
    <property type="entry name" value="MFS general substrate transporter"/>
    <property type="match status" value="2"/>
</dbReference>
<gene>
    <name evidence="9" type="ORF">COHA_001813</name>
</gene>
<feature type="transmembrane region" description="Helical" evidence="8">
    <location>
        <begin position="94"/>
        <end position="111"/>
    </location>
</feature>
<accession>A0AAD5DYS7</accession>
<feature type="region of interest" description="Disordered" evidence="7">
    <location>
        <begin position="211"/>
        <end position="276"/>
    </location>
</feature>
<keyword evidence="6 8" id="KW-0472">Membrane</keyword>
<feature type="region of interest" description="Disordered" evidence="7">
    <location>
        <begin position="694"/>
        <end position="739"/>
    </location>
</feature>
<feature type="transmembrane region" description="Helical" evidence="8">
    <location>
        <begin position="622"/>
        <end position="640"/>
    </location>
</feature>
<dbReference type="InterPro" id="IPR036259">
    <property type="entry name" value="MFS_trans_sf"/>
</dbReference>
<keyword evidence="10" id="KW-1185">Reference proteome</keyword>
<feature type="transmembrane region" description="Helical" evidence="8">
    <location>
        <begin position="184"/>
        <end position="202"/>
    </location>
</feature>
<evidence type="ECO:0000256" key="6">
    <source>
        <dbReference type="ARBA" id="ARBA00023136"/>
    </source>
</evidence>
<feature type="transmembrane region" description="Helical" evidence="8">
    <location>
        <begin position="66"/>
        <end position="87"/>
    </location>
</feature>
<evidence type="ECO:0000256" key="1">
    <source>
        <dbReference type="ARBA" id="ARBA00004651"/>
    </source>
</evidence>
<keyword evidence="2" id="KW-0813">Transport</keyword>
<dbReference type="PANTHER" id="PTHR23517">
    <property type="entry name" value="RESISTANCE PROTEIN MDTM, PUTATIVE-RELATED-RELATED"/>
    <property type="match status" value="1"/>
</dbReference>
<dbReference type="AlphaFoldDB" id="A0AAD5DYS7"/>
<evidence type="ECO:0000313" key="10">
    <source>
        <dbReference type="Proteomes" id="UP001205105"/>
    </source>
</evidence>
<dbReference type="PANTHER" id="PTHR23517:SF3">
    <property type="entry name" value="INTEGRAL MEMBRANE TRANSPORT PROTEIN"/>
    <property type="match status" value="1"/>
</dbReference>
<evidence type="ECO:0000256" key="2">
    <source>
        <dbReference type="ARBA" id="ARBA00022448"/>
    </source>
</evidence>
<keyword evidence="5 8" id="KW-1133">Transmembrane helix</keyword>
<evidence type="ECO:0000256" key="4">
    <source>
        <dbReference type="ARBA" id="ARBA00022692"/>
    </source>
</evidence>
<dbReference type="EMBL" id="JADXDR010000025">
    <property type="protein sequence ID" value="KAI7844726.1"/>
    <property type="molecule type" value="Genomic_DNA"/>
</dbReference>
<keyword evidence="3" id="KW-1003">Cell membrane</keyword>